<protein>
    <submittedName>
        <fullName evidence="1">Uncharacterized protein</fullName>
    </submittedName>
</protein>
<organism evidence="1 2">
    <name type="scientific">Methanobacterium spitsbergense</name>
    <dbReference type="NCBI Taxonomy" id="2874285"/>
    <lineage>
        <taxon>Archaea</taxon>
        <taxon>Methanobacteriati</taxon>
        <taxon>Methanobacteriota</taxon>
        <taxon>Methanomada group</taxon>
        <taxon>Methanobacteria</taxon>
        <taxon>Methanobacteriales</taxon>
        <taxon>Methanobacteriaceae</taxon>
        <taxon>Methanobacterium</taxon>
    </lineage>
</organism>
<sequence length="99" mass="11409">MSYCNTKYQAIILLMSSSGISLGDVLKLKVSDFLNAINIPQEYHQINKLNNMAIKDFCKDMVPMWHIQRIKSGTSHVTFNTPETTRKILVYLMNILLKM</sequence>
<comment type="caution">
    <text evidence="1">The sequence shown here is derived from an EMBL/GenBank/DDBJ whole genome shotgun (WGS) entry which is preliminary data.</text>
</comment>
<gene>
    <name evidence="1" type="ORF">K8N75_10095</name>
</gene>
<name>A0A8T5URJ6_9EURY</name>
<keyword evidence="2" id="KW-1185">Reference proteome</keyword>
<dbReference type="RefSeq" id="WP_223791939.1">
    <property type="nucleotide sequence ID" value="NZ_JAIOUQ010000012.1"/>
</dbReference>
<dbReference type="EMBL" id="JAIOUQ010000012">
    <property type="protein sequence ID" value="MBZ2166388.1"/>
    <property type="molecule type" value="Genomic_DNA"/>
</dbReference>
<evidence type="ECO:0000313" key="1">
    <source>
        <dbReference type="EMBL" id="MBZ2166388.1"/>
    </source>
</evidence>
<accession>A0A8T5URJ6</accession>
<evidence type="ECO:0000313" key="2">
    <source>
        <dbReference type="Proteomes" id="UP000825933"/>
    </source>
</evidence>
<proteinExistence type="predicted"/>
<reference evidence="2" key="1">
    <citation type="journal article" date="2022" name="Microbiol. Resour. Announc.">
        <title>Draft Genome Sequence of a Methanogenic Archaeon from West Spitsbergen Permafrost.</title>
        <authorList>
            <person name="Trubitsyn V."/>
            <person name="Rivkina E."/>
            <person name="Shcherbakova V."/>
        </authorList>
    </citation>
    <scope>NUCLEOTIDE SEQUENCE [LARGE SCALE GENOMIC DNA]</scope>
    <source>
        <strain evidence="2">VT</strain>
    </source>
</reference>
<dbReference type="Proteomes" id="UP000825933">
    <property type="component" value="Unassembled WGS sequence"/>
</dbReference>
<dbReference type="AlphaFoldDB" id="A0A8T5URJ6"/>